<gene>
    <name evidence="3" type="primary">LOC120324558</name>
</gene>
<name>A0A7R5KT23_9PASS</name>
<evidence type="ECO:0000313" key="2">
    <source>
        <dbReference type="Proteomes" id="UP000504627"/>
    </source>
</evidence>
<dbReference type="InParanoid" id="A0A7R5KT23"/>
<feature type="compositionally biased region" description="Gly residues" evidence="1">
    <location>
        <begin position="77"/>
        <end position="98"/>
    </location>
</feature>
<feature type="compositionally biased region" description="Basic residues" evidence="1">
    <location>
        <begin position="1"/>
        <end position="11"/>
    </location>
</feature>
<evidence type="ECO:0000313" key="3">
    <source>
        <dbReference type="RefSeq" id="XP_039243705.1"/>
    </source>
</evidence>
<keyword evidence="2" id="KW-1185">Reference proteome</keyword>
<feature type="region of interest" description="Disordered" evidence="1">
    <location>
        <begin position="145"/>
        <end position="201"/>
    </location>
</feature>
<feature type="compositionally biased region" description="Pro residues" evidence="1">
    <location>
        <begin position="59"/>
        <end position="69"/>
    </location>
</feature>
<feature type="region of interest" description="Disordered" evidence="1">
    <location>
        <begin position="1"/>
        <end position="37"/>
    </location>
</feature>
<protein>
    <submittedName>
        <fullName evidence="3">Serine/arginine repetitive matrix protein 3-like</fullName>
    </submittedName>
</protein>
<proteinExistence type="predicted"/>
<reference evidence="3" key="1">
    <citation type="submission" date="2025-08" db="UniProtKB">
        <authorList>
            <consortium name="RefSeq"/>
        </authorList>
    </citation>
    <scope>IDENTIFICATION</scope>
    <source>
        <tissue evidence="3">Muscle</tissue>
    </source>
</reference>
<accession>A0A7R5KT23</accession>
<evidence type="ECO:0000256" key="1">
    <source>
        <dbReference type="SAM" id="MobiDB-lite"/>
    </source>
</evidence>
<organism evidence="2 3">
    <name type="scientific">Pipra filicauda</name>
    <name type="common">Wire-tailed manakin</name>
    <dbReference type="NCBI Taxonomy" id="649802"/>
    <lineage>
        <taxon>Eukaryota</taxon>
        <taxon>Metazoa</taxon>
        <taxon>Chordata</taxon>
        <taxon>Craniata</taxon>
        <taxon>Vertebrata</taxon>
        <taxon>Euteleostomi</taxon>
        <taxon>Archelosauria</taxon>
        <taxon>Archosauria</taxon>
        <taxon>Dinosauria</taxon>
        <taxon>Saurischia</taxon>
        <taxon>Theropoda</taxon>
        <taxon>Coelurosauria</taxon>
        <taxon>Aves</taxon>
        <taxon>Neognathae</taxon>
        <taxon>Neoaves</taxon>
        <taxon>Telluraves</taxon>
        <taxon>Australaves</taxon>
        <taxon>Passeriformes</taxon>
        <taxon>Pipridae</taxon>
        <taxon>Pipra</taxon>
    </lineage>
</organism>
<feature type="compositionally biased region" description="Basic residues" evidence="1">
    <location>
        <begin position="28"/>
        <end position="37"/>
    </location>
</feature>
<sequence length="201" mass="21548">MLPRGRARAPHRSCSAPARPVPFLPRPSHTHRCRRRSRRYRRRYRLLKWLRARGRSEPRSPPPVPPNPPAAAVTRGEGAGAAGPGPAGRGSRGPGPGRCSGDVPGCLGVSPVRRRVEGVSRTPGRGPLTRCGACWCGVKLPGAEGLSGLRARGRTNPRPHPEPRAQPLRSRAGSGREQQGPRSGSFRLEQTAQSCISAISQ</sequence>
<dbReference type="AlphaFoldDB" id="A0A7R5KT23"/>
<dbReference type="RefSeq" id="XP_039243705.1">
    <property type="nucleotide sequence ID" value="XM_039387771.1"/>
</dbReference>
<feature type="region of interest" description="Disordered" evidence="1">
    <location>
        <begin position="52"/>
        <end position="107"/>
    </location>
</feature>
<dbReference type="GeneID" id="120324558"/>
<dbReference type="Proteomes" id="UP000504627">
    <property type="component" value="Unplaced"/>
</dbReference>
<feature type="compositionally biased region" description="Polar residues" evidence="1">
    <location>
        <begin position="176"/>
        <end position="201"/>
    </location>
</feature>